<name>A0A1Z5YRK3_9PROT</name>
<comment type="caution">
    <text evidence="1">The sequence shown here is derived from an EMBL/GenBank/DDBJ whole genome shotgun (WGS) entry which is preliminary data.</text>
</comment>
<proteinExistence type="predicted"/>
<dbReference type="RefSeq" id="WP_086652185.1">
    <property type="nucleotide sequence ID" value="NZ_JOMQ01000073.1"/>
</dbReference>
<evidence type="ECO:0000313" key="2">
    <source>
        <dbReference type="Proteomes" id="UP000196086"/>
    </source>
</evidence>
<evidence type="ECO:0000313" key="1">
    <source>
        <dbReference type="EMBL" id="OUI99391.1"/>
    </source>
</evidence>
<reference evidence="1 2" key="1">
    <citation type="submission" date="2014-06" db="EMBL/GenBank/DDBJ databases">
        <authorList>
            <person name="Ju J."/>
            <person name="Zhang J."/>
        </authorList>
    </citation>
    <scope>NUCLEOTIDE SEQUENCE [LARGE SCALE GENOMIC DNA]</scope>
    <source>
        <strain evidence="1 2">DsW_47</strain>
    </source>
</reference>
<dbReference type="EMBL" id="JOMQ01000073">
    <property type="protein sequence ID" value="OUI99391.1"/>
    <property type="molecule type" value="Genomic_DNA"/>
</dbReference>
<protein>
    <submittedName>
        <fullName evidence="1">Uncharacterized protein</fullName>
    </submittedName>
</protein>
<accession>A0A1Z5YRK3</accession>
<gene>
    <name evidence="1" type="ORF">HK14_14425</name>
</gene>
<dbReference type="OrthoDB" id="7221948at2"/>
<organism evidence="1 2">
    <name type="scientific">Acetobacter cibinongensis</name>
    <dbReference type="NCBI Taxonomy" id="146475"/>
    <lineage>
        <taxon>Bacteria</taxon>
        <taxon>Pseudomonadati</taxon>
        <taxon>Pseudomonadota</taxon>
        <taxon>Alphaproteobacteria</taxon>
        <taxon>Acetobacterales</taxon>
        <taxon>Acetobacteraceae</taxon>
        <taxon>Acetobacter</taxon>
    </lineage>
</organism>
<dbReference type="Proteomes" id="UP000196086">
    <property type="component" value="Unassembled WGS sequence"/>
</dbReference>
<dbReference type="AlphaFoldDB" id="A0A1Z5YRK3"/>
<sequence>MTLLSSVSRANRLERFRARTGYMQVSSLRIRLVSWIPCKPLLSFMDGSLFDFVVQDIRWTPLSLFTIQTFHRTLELHLNSSGKICFAEPLVLPQEGADAPQAVAGYNLHFLRRWLIPGDTALALPNLCLYRSASEFWPDLMFHTPMSLVLHAAVKNLYEGLEPEDLLGLSAADRDWMLLSALLRLLNPIDLLGLSSSTDVGPAPVINGLAVDPFWFATDCAPGYNLRASLTQLGLPDDPGHPSRND</sequence>